<feature type="transmembrane region" description="Helical" evidence="1">
    <location>
        <begin position="73"/>
        <end position="95"/>
    </location>
</feature>
<evidence type="ECO:0000313" key="2">
    <source>
        <dbReference type="EMBL" id="CAG5004753.1"/>
    </source>
</evidence>
<feature type="transmembrane region" description="Helical" evidence="1">
    <location>
        <begin position="115"/>
        <end position="135"/>
    </location>
</feature>
<keyword evidence="1" id="KW-0812">Transmembrane</keyword>
<feature type="transmembrane region" description="Helical" evidence="1">
    <location>
        <begin position="141"/>
        <end position="158"/>
    </location>
</feature>
<sequence>MSSQQESLHTLSEIRDLMERSSKFLSLSGLSGVFAGIFALAGAGIAYLHFKTNWLTEILIPLGAYPKTSRREIISFLMVDGLLVLILSLAVGILFTVRKARRRGLSVWNGTSKRLLLAMLIPLATGGIFCLAMLYYGFIWLVFPATLLFYGLALVNASRFTYPEVFYLGISEIAIGCISLFLTGYSIFFWAAGFGLLHILYGLTMHNKYDRKKGLPSGLKTPLKMLLLGIAISLTTKTASAQVNPDSLKSKVTRLYEKETIYMLGSNTYVKNNMLYRGQKALRSEFMISPGGMDLYLRSRRSKNISLVISVAGSAGSVISLISGDRNALRKFFWVSLGTGVVSSVLGIRANNLRDQAVWLRNRDAMAFKEAYQ</sequence>
<accession>A0A916JCN3</accession>
<dbReference type="RefSeq" id="WP_215239939.1">
    <property type="nucleotide sequence ID" value="NZ_CAJRAF010000002.1"/>
</dbReference>
<keyword evidence="1" id="KW-0472">Membrane</keyword>
<dbReference type="EMBL" id="CAJRAF010000002">
    <property type="protein sequence ID" value="CAG5004753.1"/>
    <property type="molecule type" value="Genomic_DNA"/>
</dbReference>
<protein>
    <submittedName>
        <fullName evidence="2">Uncharacterized protein</fullName>
    </submittedName>
</protein>
<name>A0A916JCN3_9BACT</name>
<dbReference type="AlphaFoldDB" id="A0A916JCN3"/>
<feature type="transmembrane region" description="Helical" evidence="1">
    <location>
        <begin position="165"/>
        <end position="181"/>
    </location>
</feature>
<gene>
    <name evidence="2" type="ORF">DYBT9275_03439</name>
</gene>
<keyword evidence="1" id="KW-1133">Transmembrane helix</keyword>
<feature type="transmembrane region" description="Helical" evidence="1">
    <location>
        <begin position="305"/>
        <end position="322"/>
    </location>
</feature>
<reference evidence="2" key="1">
    <citation type="submission" date="2021-04" db="EMBL/GenBank/DDBJ databases">
        <authorList>
            <person name="Rodrigo-Torres L."/>
            <person name="Arahal R. D."/>
            <person name="Lucena T."/>
        </authorList>
    </citation>
    <scope>NUCLEOTIDE SEQUENCE</scope>
    <source>
        <strain evidence="2">CECT 9275</strain>
    </source>
</reference>
<proteinExistence type="predicted"/>
<keyword evidence="3" id="KW-1185">Reference proteome</keyword>
<comment type="caution">
    <text evidence="2">The sequence shown here is derived from an EMBL/GenBank/DDBJ whole genome shotgun (WGS) entry which is preliminary data.</text>
</comment>
<feature type="transmembrane region" description="Helical" evidence="1">
    <location>
        <begin position="328"/>
        <end position="348"/>
    </location>
</feature>
<dbReference type="Proteomes" id="UP000680038">
    <property type="component" value="Unassembled WGS sequence"/>
</dbReference>
<feature type="transmembrane region" description="Helical" evidence="1">
    <location>
        <begin position="187"/>
        <end position="204"/>
    </location>
</feature>
<feature type="transmembrane region" description="Helical" evidence="1">
    <location>
        <begin position="24"/>
        <end position="50"/>
    </location>
</feature>
<organism evidence="2 3">
    <name type="scientific">Dyadobacter helix</name>
    <dbReference type="NCBI Taxonomy" id="2822344"/>
    <lineage>
        <taxon>Bacteria</taxon>
        <taxon>Pseudomonadati</taxon>
        <taxon>Bacteroidota</taxon>
        <taxon>Cytophagia</taxon>
        <taxon>Cytophagales</taxon>
        <taxon>Spirosomataceae</taxon>
        <taxon>Dyadobacter</taxon>
    </lineage>
</organism>
<evidence type="ECO:0000256" key="1">
    <source>
        <dbReference type="SAM" id="Phobius"/>
    </source>
</evidence>
<evidence type="ECO:0000313" key="3">
    <source>
        <dbReference type="Proteomes" id="UP000680038"/>
    </source>
</evidence>